<comment type="caution">
    <text evidence="4">The sequence shown here is derived from an EMBL/GenBank/DDBJ whole genome shotgun (WGS) entry which is preliminary data.</text>
</comment>
<evidence type="ECO:0000259" key="3">
    <source>
        <dbReference type="Pfam" id="PF11997"/>
    </source>
</evidence>
<name>A0ABW2GL87_9ACTN</name>
<feature type="compositionally biased region" description="Low complexity" evidence="2">
    <location>
        <begin position="583"/>
        <end position="594"/>
    </location>
</feature>
<evidence type="ECO:0000313" key="4">
    <source>
        <dbReference type="EMBL" id="MFC7219824.1"/>
    </source>
</evidence>
<evidence type="ECO:0000256" key="2">
    <source>
        <dbReference type="SAM" id="MobiDB-lite"/>
    </source>
</evidence>
<reference evidence="5" key="1">
    <citation type="journal article" date="2019" name="Int. J. Syst. Evol. Microbiol.">
        <title>The Global Catalogue of Microorganisms (GCM) 10K type strain sequencing project: providing services to taxonomists for standard genome sequencing and annotation.</title>
        <authorList>
            <consortium name="The Broad Institute Genomics Platform"/>
            <consortium name="The Broad Institute Genome Sequencing Center for Infectious Disease"/>
            <person name="Wu L."/>
            <person name="Ma J."/>
        </authorList>
    </citation>
    <scope>NUCLEOTIDE SEQUENCE [LARGE SCALE GENOMIC DNA]</scope>
    <source>
        <strain evidence="5">CGMCC 1.13681</strain>
    </source>
</reference>
<feature type="compositionally biased region" description="Gly residues" evidence="2">
    <location>
        <begin position="311"/>
        <end position="323"/>
    </location>
</feature>
<feature type="region of interest" description="Disordered" evidence="2">
    <location>
        <begin position="559"/>
        <end position="601"/>
    </location>
</feature>
<dbReference type="InterPro" id="IPR022622">
    <property type="entry name" value="DUF3492"/>
</dbReference>
<dbReference type="RefSeq" id="WP_386415938.1">
    <property type="nucleotide sequence ID" value="NZ_JBHSZO010000025.1"/>
</dbReference>
<dbReference type="Proteomes" id="UP001596413">
    <property type="component" value="Unassembled WGS sequence"/>
</dbReference>
<proteinExistence type="predicted"/>
<keyword evidence="5" id="KW-1185">Reference proteome</keyword>
<accession>A0ABW2GL87</accession>
<feature type="domain" description="DUF3492" evidence="3">
    <location>
        <begin position="1"/>
        <end position="280"/>
    </location>
</feature>
<protein>
    <recommendedName>
        <fullName evidence="1">D-inositol 3-phosphate glycosyltransferase</fullName>
    </recommendedName>
</protein>
<dbReference type="EMBL" id="JBHSZO010000025">
    <property type="protein sequence ID" value="MFC7219824.1"/>
    <property type="molecule type" value="Genomic_DNA"/>
</dbReference>
<evidence type="ECO:0000256" key="1">
    <source>
        <dbReference type="ARBA" id="ARBA00021292"/>
    </source>
</evidence>
<dbReference type="SUPFAM" id="SSF53756">
    <property type="entry name" value="UDP-Glycosyltransferase/glycogen phosphorylase"/>
    <property type="match status" value="1"/>
</dbReference>
<feature type="region of interest" description="Disordered" evidence="2">
    <location>
        <begin position="307"/>
        <end position="331"/>
    </location>
</feature>
<organism evidence="4 5">
    <name type="scientific">Streptomyces polyrhachis</name>
    <dbReference type="NCBI Taxonomy" id="1282885"/>
    <lineage>
        <taxon>Bacteria</taxon>
        <taxon>Bacillati</taxon>
        <taxon>Actinomycetota</taxon>
        <taxon>Actinomycetes</taxon>
        <taxon>Kitasatosporales</taxon>
        <taxon>Streptomycetaceae</taxon>
        <taxon>Streptomyces</taxon>
    </lineage>
</organism>
<dbReference type="PANTHER" id="PTHR12526">
    <property type="entry name" value="GLYCOSYLTRANSFERASE"/>
    <property type="match status" value="1"/>
</dbReference>
<gene>
    <name evidence="4" type="ORF">ACFQLX_16885</name>
</gene>
<evidence type="ECO:0000313" key="5">
    <source>
        <dbReference type="Proteomes" id="UP001596413"/>
    </source>
</evidence>
<sequence>MRIALLAESGHPYAAGEGGVWCDRLVRGLADHEFEIYALESAPQPPGAPIEPPPHVRAVHLAPRHLARPFHATPQTYGRRGRERFAGHFTDLAAALSAPFSRDAPEAERFAAGLYGLAALGRADGAALRHALRSRGALRLLEAACRAPGSGRLVQEARPVDLLAAMDQLAAALRPLSLPWYGRGALADADLCHALSGGTAALPGLLARHFHGTPLLVTEYGVRLRRHYLAPDPAVPSAPARALGAGFERLLAGELCRRADLLTPGNAHARRWQRRLGAPAARQRTVYPGMEAERFAAVGEAKLPSALAGEETGGPDGTGGPGGPDRAVGGERAPEGQTLVWVGRIEPAKDVIALLHAFAEIRREEPGTRLLLVSQGGGGPRNTAYEAHCRALAAQLFPDEAAGAHEVGDNPVSFEEIGGPELPDPAAAYAAGEVLVLSSVVEGFPTGLVEGMFCGRASVSTDVGAVREVIGGTGLLVPPRNPRALADACLALLRDPSRRARLGAAARARALELFTVEQNTAAFRGIYLELISHRATPRTGAAHRPFARPAEAAVRGNWTAGHQGRGTVPRWSRPAEGVHREGPAAGPAAGTASYAGGGEAR</sequence>
<dbReference type="PANTHER" id="PTHR12526:SF636">
    <property type="entry name" value="BLL3647 PROTEIN"/>
    <property type="match status" value="1"/>
</dbReference>
<dbReference type="Pfam" id="PF11997">
    <property type="entry name" value="DUF3492"/>
    <property type="match status" value="1"/>
</dbReference>
<dbReference type="Gene3D" id="3.40.50.2000">
    <property type="entry name" value="Glycogen Phosphorylase B"/>
    <property type="match status" value="2"/>
</dbReference>
<dbReference type="Pfam" id="PF13692">
    <property type="entry name" value="Glyco_trans_1_4"/>
    <property type="match status" value="1"/>
</dbReference>